<proteinExistence type="predicted"/>
<dbReference type="OrthoDB" id="376357at2759"/>
<dbReference type="CDD" id="cd06257">
    <property type="entry name" value="DnaJ"/>
    <property type="match status" value="1"/>
</dbReference>
<dbReference type="RefSeq" id="XP_066924451.1">
    <property type="nucleotide sequence ID" value="XM_067068350.1"/>
</dbReference>
<accession>A0A7M5XJK7</accession>
<feature type="domain" description="J" evidence="1">
    <location>
        <begin position="270"/>
        <end position="325"/>
    </location>
</feature>
<keyword evidence="3" id="KW-1185">Reference proteome</keyword>
<dbReference type="Gene3D" id="1.10.287.110">
    <property type="entry name" value="DnaJ domain"/>
    <property type="match status" value="1"/>
</dbReference>
<reference evidence="2" key="1">
    <citation type="submission" date="2021-01" db="UniProtKB">
        <authorList>
            <consortium name="EnsemblMetazoa"/>
        </authorList>
    </citation>
    <scope>IDENTIFICATION</scope>
</reference>
<dbReference type="Pfam" id="PF00226">
    <property type="entry name" value="DnaJ"/>
    <property type="match status" value="1"/>
</dbReference>
<dbReference type="SUPFAM" id="SSF46565">
    <property type="entry name" value="Chaperone J-domain"/>
    <property type="match status" value="1"/>
</dbReference>
<dbReference type="PRINTS" id="PR00625">
    <property type="entry name" value="JDOMAIN"/>
</dbReference>
<sequence length="325" mass="35288">MSGCDWKSEIREKVHQIFVSEPETFARILFYLDEEEKAYDDTDKSPVWKTLRVAAKAVTTFEAYARRLADDTKRAEKDESFRLVMQKMYALFSEPSENGQSVSMELVPSENRIAAIFPGMAIVWDMVGPEGQKKLLPVILKVCGKFGGRELVAVTDELASLITKNGGALVAVALAAVYLTSDAILNIRKWWLGEISGKRCAKSIIDTAGAVTGAIGGGAGGAALGSFAGPIGAFAGSLIGSLLGNFVALSLIEKLTEFLFDLPRDVAVEKSYDYLGVTRSSSNNDVNRAFRNLCLKHHPDKGGDVSEFITLQSHMAIIKQARGEL</sequence>
<dbReference type="EnsemblMetazoa" id="CLYHEMT024024.1">
    <property type="protein sequence ID" value="CLYHEMP024024.1"/>
    <property type="gene ID" value="CLYHEMG024024"/>
</dbReference>
<dbReference type="PROSITE" id="PS50076">
    <property type="entry name" value="DNAJ_2"/>
    <property type="match status" value="1"/>
</dbReference>
<organism evidence="2 3">
    <name type="scientific">Clytia hemisphaerica</name>
    <dbReference type="NCBI Taxonomy" id="252671"/>
    <lineage>
        <taxon>Eukaryota</taxon>
        <taxon>Metazoa</taxon>
        <taxon>Cnidaria</taxon>
        <taxon>Hydrozoa</taxon>
        <taxon>Hydroidolina</taxon>
        <taxon>Leptothecata</taxon>
        <taxon>Obeliida</taxon>
        <taxon>Clytiidae</taxon>
        <taxon>Clytia</taxon>
    </lineage>
</organism>
<dbReference type="InterPro" id="IPR001623">
    <property type="entry name" value="DnaJ_domain"/>
</dbReference>
<protein>
    <recommendedName>
        <fullName evidence="1">J domain-containing protein</fullName>
    </recommendedName>
</protein>
<name>A0A7M5XJK7_9CNID</name>
<dbReference type="SMART" id="SM00271">
    <property type="entry name" value="DnaJ"/>
    <property type="match status" value="1"/>
</dbReference>
<evidence type="ECO:0000259" key="1">
    <source>
        <dbReference type="PROSITE" id="PS50076"/>
    </source>
</evidence>
<dbReference type="Proteomes" id="UP000594262">
    <property type="component" value="Unplaced"/>
</dbReference>
<dbReference type="AlphaFoldDB" id="A0A7M5XJK7"/>
<evidence type="ECO:0000313" key="3">
    <source>
        <dbReference type="Proteomes" id="UP000594262"/>
    </source>
</evidence>
<evidence type="ECO:0000313" key="2">
    <source>
        <dbReference type="EnsemblMetazoa" id="CLYHEMP024024.1"/>
    </source>
</evidence>
<dbReference type="InterPro" id="IPR036869">
    <property type="entry name" value="J_dom_sf"/>
</dbReference>
<dbReference type="GeneID" id="136811730"/>